<dbReference type="Pfam" id="PF01814">
    <property type="entry name" value="Hemerythrin"/>
    <property type="match status" value="1"/>
</dbReference>
<evidence type="ECO:0000313" key="2">
    <source>
        <dbReference type="EMBL" id="SVD65033.1"/>
    </source>
</evidence>
<organism evidence="2">
    <name type="scientific">marine metagenome</name>
    <dbReference type="NCBI Taxonomy" id="408172"/>
    <lineage>
        <taxon>unclassified sequences</taxon>
        <taxon>metagenomes</taxon>
        <taxon>ecological metagenomes</taxon>
    </lineage>
</organism>
<evidence type="ECO:0000259" key="1">
    <source>
        <dbReference type="Pfam" id="PF01814"/>
    </source>
</evidence>
<dbReference type="AlphaFoldDB" id="A0A382X235"/>
<dbReference type="InterPro" id="IPR012312">
    <property type="entry name" value="Hemerythrin-like"/>
</dbReference>
<dbReference type="Gene3D" id="1.20.120.520">
    <property type="entry name" value="nmb1532 protein domain like"/>
    <property type="match status" value="1"/>
</dbReference>
<name>A0A382X235_9ZZZZ</name>
<proteinExistence type="predicted"/>
<dbReference type="EMBL" id="UINC01164270">
    <property type="protein sequence ID" value="SVD65033.1"/>
    <property type="molecule type" value="Genomic_DNA"/>
</dbReference>
<dbReference type="GO" id="GO:0005886">
    <property type="term" value="C:plasma membrane"/>
    <property type="evidence" value="ECO:0007669"/>
    <property type="project" value="TreeGrafter"/>
</dbReference>
<feature type="domain" description="Hemerythrin-like" evidence="1">
    <location>
        <begin position="13"/>
        <end position="147"/>
    </location>
</feature>
<protein>
    <recommendedName>
        <fullName evidence="1">Hemerythrin-like domain-containing protein</fullName>
    </recommendedName>
</protein>
<accession>A0A382X235</accession>
<dbReference type="PANTHER" id="PTHR39966">
    <property type="entry name" value="BLL2471 PROTEIN-RELATED"/>
    <property type="match status" value="1"/>
</dbReference>
<dbReference type="PANTHER" id="PTHR39966:SF1">
    <property type="entry name" value="HEMERYTHRIN-LIKE DOMAIN-CONTAINING PROTEIN"/>
    <property type="match status" value="1"/>
</dbReference>
<sequence>MVFITNFENYDMPTSALRKDHDLIEKAVSAMKTTASLLKDGKKIPESILLPTIDFAKNFTNVCHHGKEEDTLFPALAKVGVPTTMGPIHKMISEHKTTKLIAEKLEEFAKKYLETGDSANLVDALDVYVEHVSAHLWKENNRLFHMANARLQGHEKEVTDALQETETAKLSELGKTRGDYEKMVDDLKENLGTVQ</sequence>
<reference evidence="2" key="1">
    <citation type="submission" date="2018-05" db="EMBL/GenBank/DDBJ databases">
        <authorList>
            <person name="Lanie J.A."/>
            <person name="Ng W.-L."/>
            <person name="Kazmierczak K.M."/>
            <person name="Andrzejewski T.M."/>
            <person name="Davidsen T.M."/>
            <person name="Wayne K.J."/>
            <person name="Tettelin H."/>
            <person name="Glass J.I."/>
            <person name="Rusch D."/>
            <person name="Podicherti R."/>
            <person name="Tsui H.-C.T."/>
            <person name="Winkler M.E."/>
        </authorList>
    </citation>
    <scope>NUCLEOTIDE SEQUENCE</scope>
</reference>
<gene>
    <name evidence="2" type="ORF">METZ01_LOCUS417887</name>
</gene>